<evidence type="ECO:0000313" key="2">
    <source>
        <dbReference type="EMBL" id="QKJ57617.1"/>
    </source>
</evidence>
<feature type="domain" description="ParB-like N-terminal" evidence="1">
    <location>
        <begin position="48"/>
        <end position="107"/>
    </location>
</feature>
<evidence type="ECO:0000259" key="1">
    <source>
        <dbReference type="Pfam" id="PF02195"/>
    </source>
</evidence>
<dbReference type="Pfam" id="PF02195">
    <property type="entry name" value="ParB_N"/>
    <property type="match status" value="1"/>
</dbReference>
<protein>
    <submittedName>
        <fullName evidence="2">ParB/Srx family N-terminal domain-containing protein</fullName>
    </submittedName>
</protein>
<sequence length="372" mass="42565">MSKKIIPEKGTFQISPEFLLLDSENPRLFLPDMGGKVTEGELIKALAENSDLKELIFSIANNGFLDMEPLIVIDDKKKTGYYRVLEGNRRLAAIKIIKDPEIAYKCRIKLPEMSVDILSTMDEISVYRVQSEEDARSFIGFKHVNGPHKWDSYAKAQFAYRWYREERDQGVTIDAIARKLGDTNKTVQSLISSMFLLEQAKENDIYDLSDRTTERFSLSHFYTALGRREYMDFLGLERGWNNSPIDNPIPYEREANLRDVLVGLYGSKDEGKESVIKSQNPDVKKFGEILVNPVAYNSYKNGASFEEAYFDTGDANGKLTVSLIAINSLLDKASVLLDKIEELEPSNYKNIVEMRNKFDKVEFQAKRRANKE</sequence>
<dbReference type="RefSeq" id="WP_173408664.1">
    <property type="nucleotide sequence ID" value="NZ_CP054160.3"/>
</dbReference>
<name>A0AAE7JS74_SERFO</name>
<dbReference type="CDD" id="cd16387">
    <property type="entry name" value="ParB_N_Srx"/>
    <property type="match status" value="1"/>
</dbReference>
<dbReference type="EMBL" id="CP054160">
    <property type="protein sequence ID" value="QKJ57617.1"/>
    <property type="molecule type" value="Genomic_DNA"/>
</dbReference>
<dbReference type="AlphaFoldDB" id="A0AAE7JS74"/>
<evidence type="ECO:0000313" key="3">
    <source>
        <dbReference type="Proteomes" id="UP000503464"/>
    </source>
</evidence>
<organism evidence="2 3">
    <name type="scientific">Serratia fonticola</name>
    <dbReference type="NCBI Taxonomy" id="47917"/>
    <lineage>
        <taxon>Bacteria</taxon>
        <taxon>Pseudomonadati</taxon>
        <taxon>Pseudomonadota</taxon>
        <taxon>Gammaproteobacteria</taxon>
        <taxon>Enterobacterales</taxon>
        <taxon>Yersiniaceae</taxon>
        <taxon>Serratia</taxon>
    </lineage>
</organism>
<gene>
    <name evidence="2" type="ORF">G9399_03430</name>
</gene>
<dbReference type="SUPFAM" id="SSF110849">
    <property type="entry name" value="ParB/Sulfiredoxin"/>
    <property type="match status" value="1"/>
</dbReference>
<accession>A0AAE7JS74</accession>
<dbReference type="Proteomes" id="UP000503464">
    <property type="component" value="Chromosome"/>
</dbReference>
<dbReference type="InterPro" id="IPR036086">
    <property type="entry name" value="ParB/Sulfiredoxin_sf"/>
</dbReference>
<proteinExistence type="predicted"/>
<reference evidence="3" key="1">
    <citation type="submission" date="2020-03" db="EMBL/GenBank/DDBJ databases">
        <title>Genome sequences of seven Enterobacteriaceae strains isolated from Canadian wastewater treatment facilities.</title>
        <authorList>
            <person name="Huang H."/>
            <person name="Chmara J.T."/>
            <person name="Duceppe M.-O."/>
        </authorList>
    </citation>
    <scope>NUCLEOTIDE SEQUENCE [LARGE SCALE GENOMIC DNA]</scope>
    <source>
        <strain evidence="3">Biosolid 3</strain>
    </source>
</reference>
<dbReference type="Gene3D" id="3.90.1530.30">
    <property type="match status" value="1"/>
</dbReference>
<dbReference type="InterPro" id="IPR003115">
    <property type="entry name" value="ParB_N"/>
</dbReference>